<name>A0A2S5SWD1_9BURK</name>
<evidence type="ECO:0000256" key="1">
    <source>
        <dbReference type="ARBA" id="ARBA00022801"/>
    </source>
</evidence>
<reference evidence="3 4" key="1">
    <citation type="submission" date="2018-02" db="EMBL/GenBank/DDBJ databases">
        <title>Reclassifiation of [Polyangium] brachysporum DSM 7029 as Guopingzhaonella breviflexa gen. nov., sp. nov., a member of the family Comamonadaceae.</title>
        <authorList>
            <person name="Tang B."/>
        </authorList>
    </citation>
    <scope>NUCLEOTIDE SEQUENCE [LARGE SCALE GENOMIC DNA]</scope>
    <source>
        <strain evidence="3 4">BCRC 80649</strain>
    </source>
</reference>
<dbReference type="Proteomes" id="UP000238605">
    <property type="component" value="Unassembled WGS sequence"/>
</dbReference>
<sequence length="284" mass="31005">MTPAYDPQWLDVQYNNRARIPEHAEIFARWASDSAQARARLSPVLDCAYGPGAAQTLDVFPARQPGAPVLVFIHGGWWRSLDKADHSFIAPAFVDAGACVVVPNYDLCPRVTIEIIVMQMVRALVWTWQHAADHGGDPNRIIVAGHSAGGHLAAMMVSCRWRQVEAGLPADLVKGALAISGVFDLDPVRHTPFLKSDLLLTPQSVARLSPAYFPAPSVPLLATVGAQESEEFLRQNQLIRDRWGPKAVPVCEAIPHTHHLSVVETLAQPGQRVHQLARGLLGLD</sequence>
<feature type="domain" description="Alpha/beta hydrolase fold-3" evidence="2">
    <location>
        <begin position="70"/>
        <end position="215"/>
    </location>
</feature>
<dbReference type="InterPro" id="IPR013094">
    <property type="entry name" value="AB_hydrolase_3"/>
</dbReference>
<dbReference type="InterPro" id="IPR029058">
    <property type="entry name" value="AB_hydrolase_fold"/>
</dbReference>
<comment type="caution">
    <text evidence="3">The sequence shown here is derived from an EMBL/GenBank/DDBJ whole genome shotgun (WGS) entry which is preliminary data.</text>
</comment>
<dbReference type="Gene3D" id="3.40.50.1820">
    <property type="entry name" value="alpha/beta hydrolase"/>
    <property type="match status" value="1"/>
</dbReference>
<evidence type="ECO:0000259" key="2">
    <source>
        <dbReference type="Pfam" id="PF07859"/>
    </source>
</evidence>
<dbReference type="SUPFAM" id="SSF53474">
    <property type="entry name" value="alpha/beta-Hydrolases"/>
    <property type="match status" value="1"/>
</dbReference>
<evidence type="ECO:0000313" key="3">
    <source>
        <dbReference type="EMBL" id="PPE66928.1"/>
    </source>
</evidence>
<gene>
    <name evidence="3" type="ORF">C1704_05565</name>
</gene>
<dbReference type="PANTHER" id="PTHR48081">
    <property type="entry name" value="AB HYDROLASE SUPERFAMILY PROTEIN C4A8.06C"/>
    <property type="match status" value="1"/>
</dbReference>
<protein>
    <submittedName>
        <fullName evidence="3">Esterase</fullName>
    </submittedName>
</protein>
<keyword evidence="4" id="KW-1185">Reference proteome</keyword>
<dbReference type="PANTHER" id="PTHR48081:SF33">
    <property type="entry name" value="KYNURENINE FORMAMIDASE"/>
    <property type="match status" value="1"/>
</dbReference>
<dbReference type="EMBL" id="PSNX01000004">
    <property type="protein sequence ID" value="PPE66928.1"/>
    <property type="molecule type" value="Genomic_DNA"/>
</dbReference>
<dbReference type="InterPro" id="IPR050300">
    <property type="entry name" value="GDXG_lipolytic_enzyme"/>
</dbReference>
<dbReference type="Pfam" id="PF07859">
    <property type="entry name" value="Abhydrolase_3"/>
    <property type="match status" value="1"/>
</dbReference>
<dbReference type="OrthoDB" id="9771666at2"/>
<dbReference type="AlphaFoldDB" id="A0A2S5SWD1"/>
<dbReference type="GO" id="GO:0016787">
    <property type="term" value="F:hydrolase activity"/>
    <property type="evidence" value="ECO:0007669"/>
    <property type="project" value="UniProtKB-KW"/>
</dbReference>
<accession>A0A2S5SWD1</accession>
<keyword evidence="1" id="KW-0378">Hydrolase</keyword>
<dbReference type="RefSeq" id="WP_104301755.1">
    <property type="nucleotide sequence ID" value="NZ_PSNX01000004.1"/>
</dbReference>
<evidence type="ECO:0000313" key="4">
    <source>
        <dbReference type="Proteomes" id="UP000238605"/>
    </source>
</evidence>
<proteinExistence type="predicted"/>
<organism evidence="3 4">
    <name type="scientific">Caldimonas caldifontis</name>
    <dbReference type="NCBI Taxonomy" id="1452508"/>
    <lineage>
        <taxon>Bacteria</taxon>
        <taxon>Pseudomonadati</taxon>
        <taxon>Pseudomonadota</taxon>
        <taxon>Betaproteobacteria</taxon>
        <taxon>Burkholderiales</taxon>
        <taxon>Sphaerotilaceae</taxon>
        <taxon>Caldimonas</taxon>
    </lineage>
</organism>